<feature type="transmembrane region" description="Helical" evidence="2">
    <location>
        <begin position="218"/>
        <end position="235"/>
    </location>
</feature>
<name>A0AB34IHX3_PRYPA</name>
<evidence type="ECO:0000313" key="4">
    <source>
        <dbReference type="Proteomes" id="UP001515480"/>
    </source>
</evidence>
<dbReference type="AlphaFoldDB" id="A0AB34IHX3"/>
<evidence type="ECO:0000256" key="1">
    <source>
        <dbReference type="SAM" id="MobiDB-lite"/>
    </source>
</evidence>
<keyword evidence="2" id="KW-0472">Membrane</keyword>
<accession>A0AB34IHX3</accession>
<dbReference type="PANTHER" id="PTHR31032:SF1">
    <property type="entry name" value="PGR5-LIKE PROTEIN 1B, CHLOROPLASTIC"/>
    <property type="match status" value="1"/>
</dbReference>
<evidence type="ECO:0000313" key="3">
    <source>
        <dbReference type="EMBL" id="KAL1498950.1"/>
    </source>
</evidence>
<proteinExistence type="predicted"/>
<dbReference type="GO" id="GO:0016730">
    <property type="term" value="F:oxidoreductase activity, acting on iron-sulfur proteins as donors"/>
    <property type="evidence" value="ECO:0007669"/>
    <property type="project" value="InterPro"/>
</dbReference>
<evidence type="ECO:0000256" key="2">
    <source>
        <dbReference type="SAM" id="Phobius"/>
    </source>
</evidence>
<dbReference type="GO" id="GO:0009773">
    <property type="term" value="P:photosynthetic electron transport in photosystem I"/>
    <property type="evidence" value="ECO:0007669"/>
    <property type="project" value="InterPro"/>
</dbReference>
<feature type="transmembrane region" description="Helical" evidence="2">
    <location>
        <begin position="192"/>
        <end position="211"/>
    </location>
</feature>
<keyword evidence="4" id="KW-1185">Reference proteome</keyword>
<keyword evidence="2" id="KW-0812">Transmembrane</keyword>
<dbReference type="Proteomes" id="UP001515480">
    <property type="component" value="Unassembled WGS sequence"/>
</dbReference>
<protein>
    <submittedName>
        <fullName evidence="3">Uncharacterized protein</fullName>
    </submittedName>
</protein>
<gene>
    <name evidence="3" type="ORF">AB1Y20_013471</name>
</gene>
<feature type="region of interest" description="Disordered" evidence="1">
    <location>
        <begin position="51"/>
        <end position="78"/>
    </location>
</feature>
<dbReference type="GO" id="GO:0009535">
    <property type="term" value="C:chloroplast thylakoid membrane"/>
    <property type="evidence" value="ECO:0007669"/>
    <property type="project" value="InterPro"/>
</dbReference>
<dbReference type="EMBL" id="JBGBPQ010000026">
    <property type="protein sequence ID" value="KAL1498950.1"/>
    <property type="molecule type" value="Genomic_DNA"/>
</dbReference>
<organism evidence="3 4">
    <name type="scientific">Prymnesium parvum</name>
    <name type="common">Toxic golden alga</name>
    <dbReference type="NCBI Taxonomy" id="97485"/>
    <lineage>
        <taxon>Eukaryota</taxon>
        <taxon>Haptista</taxon>
        <taxon>Haptophyta</taxon>
        <taxon>Prymnesiophyceae</taxon>
        <taxon>Prymnesiales</taxon>
        <taxon>Prymnesiaceae</taxon>
        <taxon>Prymnesium</taxon>
    </lineage>
</organism>
<keyword evidence="2" id="KW-1133">Transmembrane helix</keyword>
<reference evidence="3 4" key="1">
    <citation type="journal article" date="2024" name="Science">
        <title>Giant polyketide synthase enzymes in the biosynthesis of giant marine polyether toxins.</title>
        <authorList>
            <person name="Fallon T.R."/>
            <person name="Shende V.V."/>
            <person name="Wierzbicki I.H."/>
            <person name="Pendleton A.L."/>
            <person name="Watervoot N.F."/>
            <person name="Auber R.P."/>
            <person name="Gonzalez D.J."/>
            <person name="Wisecaver J.H."/>
            <person name="Moore B.S."/>
        </authorList>
    </citation>
    <scope>NUCLEOTIDE SEQUENCE [LARGE SCALE GENOMIC DNA]</scope>
    <source>
        <strain evidence="3 4">12B1</strain>
    </source>
</reference>
<dbReference type="PANTHER" id="PTHR31032">
    <property type="entry name" value="PGR5-LIKE PROTEIN 1B, CHLOROPLASTIC"/>
    <property type="match status" value="1"/>
</dbReference>
<dbReference type="InterPro" id="IPR039987">
    <property type="entry name" value="PGRL1"/>
</dbReference>
<sequence>MLAAFPSASLALAMAFPRAAPQLGVHPAAAACPPPRRPLLAPRLLAPRMQGPVVDSESSSFYDEYQRADPKTGQRQPISFQEKEKLYLECLDAFYNEGGKQLLPDDEYEQLKNDLNFEGSTISTLSKDEIRFVLANKRYKMGKPILSDAEYNQLRATLKEGGSPVVLHEAPSRGADGLVKLDLRVDEAKQRLLYLPGTLGSVFVLCELFFWTLHTDPLLSVILAAVPSYFIGVWFTENIFCQKPLVTVAACPECNYLVNAYFGDVFNVQKEGIIPGPPTGNTLELPCPNCKAPLVADREKMILSSKKGVEKKAKA</sequence>
<comment type="caution">
    <text evidence="3">The sequence shown here is derived from an EMBL/GenBank/DDBJ whole genome shotgun (WGS) entry which is preliminary data.</text>
</comment>